<dbReference type="EMBL" id="FNOS01000002">
    <property type="protein sequence ID" value="SDX68134.1"/>
    <property type="molecule type" value="Genomic_DNA"/>
</dbReference>
<evidence type="ECO:0000256" key="7">
    <source>
        <dbReference type="ARBA" id="ARBA00022741"/>
    </source>
</evidence>
<keyword evidence="6 15" id="KW-0812">Transmembrane</keyword>
<evidence type="ECO:0000313" key="16">
    <source>
        <dbReference type="EMBL" id="SDX68134.1"/>
    </source>
</evidence>
<keyword evidence="12 15" id="KW-0472">Membrane</keyword>
<protein>
    <submittedName>
        <fullName evidence="16">Diacylglycerol kinase (ATP)</fullName>
    </submittedName>
</protein>
<comment type="similarity">
    <text evidence="2">Belongs to the bacterial diacylglycerol kinase family.</text>
</comment>
<keyword evidence="10 15" id="KW-1133">Transmembrane helix</keyword>
<evidence type="ECO:0000256" key="15">
    <source>
        <dbReference type="SAM" id="Phobius"/>
    </source>
</evidence>
<dbReference type="Pfam" id="PF01219">
    <property type="entry name" value="DAGK_prokar"/>
    <property type="match status" value="1"/>
</dbReference>
<keyword evidence="17" id="KW-1185">Reference proteome</keyword>
<dbReference type="CDD" id="cd14265">
    <property type="entry name" value="UDPK_IM_like"/>
    <property type="match status" value="1"/>
</dbReference>
<keyword evidence="11" id="KW-0443">Lipid metabolism</keyword>
<keyword evidence="13" id="KW-0594">Phospholipid biosynthesis</keyword>
<keyword evidence="8 16" id="KW-0418">Kinase</keyword>
<dbReference type="InterPro" id="IPR000829">
    <property type="entry name" value="DAGK"/>
</dbReference>
<dbReference type="RefSeq" id="WP_093106115.1">
    <property type="nucleotide sequence ID" value="NZ_FNOS01000002.1"/>
</dbReference>
<evidence type="ECO:0000256" key="13">
    <source>
        <dbReference type="ARBA" id="ARBA00023209"/>
    </source>
</evidence>
<comment type="caution">
    <text evidence="16">The sequence shown here is derived from an EMBL/GenBank/DDBJ whole genome shotgun (WGS) entry which is preliminary data.</text>
</comment>
<reference evidence="16 17" key="1">
    <citation type="submission" date="2016-10" db="EMBL/GenBank/DDBJ databases">
        <authorList>
            <person name="Varghese N."/>
            <person name="Submissions S."/>
        </authorList>
    </citation>
    <scope>NUCLEOTIDE SEQUENCE [LARGE SCALE GENOMIC DNA]</scope>
    <source>
        <strain evidence="16 17">DSM 20748</strain>
    </source>
</reference>
<proteinExistence type="inferred from homology"/>
<keyword evidence="7" id="KW-0547">Nucleotide-binding</keyword>
<evidence type="ECO:0000313" key="17">
    <source>
        <dbReference type="Proteomes" id="UP000198647"/>
    </source>
</evidence>
<keyword evidence="5" id="KW-0808">Transferase</keyword>
<name>A0A1H3DR46_9BACI</name>
<evidence type="ECO:0000256" key="8">
    <source>
        <dbReference type="ARBA" id="ARBA00022777"/>
    </source>
</evidence>
<sequence>MNSDLKGSKGNKRIGFRFALSGILAVVKAERNLRIHCFASVAVLLTGIFLSISPIEWAVLFLTMGLVLSLEVVNSVIERVMDFIHPSYHQEVKVIKDASAGAVLIAAIFAVMIALVIFVPNL</sequence>
<evidence type="ECO:0000256" key="12">
    <source>
        <dbReference type="ARBA" id="ARBA00023136"/>
    </source>
</evidence>
<dbReference type="InterPro" id="IPR036945">
    <property type="entry name" value="DAGK_sf"/>
</dbReference>
<keyword evidence="9" id="KW-0067">ATP-binding</keyword>
<dbReference type="PANTHER" id="PTHR34299">
    <property type="entry name" value="DIACYLGLYCEROL KINASE"/>
    <property type="match status" value="1"/>
</dbReference>
<evidence type="ECO:0000256" key="2">
    <source>
        <dbReference type="ARBA" id="ARBA00005967"/>
    </source>
</evidence>
<feature type="transmembrane region" description="Helical" evidence="15">
    <location>
        <begin position="98"/>
        <end position="119"/>
    </location>
</feature>
<organism evidence="16 17">
    <name type="scientific">Salimicrobium album</name>
    <dbReference type="NCBI Taxonomy" id="50717"/>
    <lineage>
        <taxon>Bacteria</taxon>
        <taxon>Bacillati</taxon>
        <taxon>Bacillota</taxon>
        <taxon>Bacilli</taxon>
        <taxon>Bacillales</taxon>
        <taxon>Bacillaceae</taxon>
        <taxon>Salimicrobium</taxon>
    </lineage>
</organism>
<evidence type="ECO:0000256" key="1">
    <source>
        <dbReference type="ARBA" id="ARBA00004651"/>
    </source>
</evidence>
<evidence type="ECO:0000256" key="5">
    <source>
        <dbReference type="ARBA" id="ARBA00022679"/>
    </source>
</evidence>
<evidence type="ECO:0000256" key="4">
    <source>
        <dbReference type="ARBA" id="ARBA00022516"/>
    </source>
</evidence>
<evidence type="ECO:0000256" key="6">
    <source>
        <dbReference type="ARBA" id="ARBA00022692"/>
    </source>
</evidence>
<dbReference type="GO" id="GO:0016301">
    <property type="term" value="F:kinase activity"/>
    <property type="evidence" value="ECO:0007669"/>
    <property type="project" value="UniProtKB-KW"/>
</dbReference>
<dbReference type="Gene3D" id="1.10.287.3610">
    <property type="match status" value="1"/>
</dbReference>
<keyword evidence="4" id="KW-0444">Lipid biosynthesis</keyword>
<evidence type="ECO:0000256" key="9">
    <source>
        <dbReference type="ARBA" id="ARBA00022840"/>
    </source>
</evidence>
<gene>
    <name evidence="16" type="ORF">SAMN04488081_1041</name>
</gene>
<evidence type="ECO:0000256" key="3">
    <source>
        <dbReference type="ARBA" id="ARBA00022475"/>
    </source>
</evidence>
<feature type="transmembrane region" description="Helical" evidence="15">
    <location>
        <begin position="33"/>
        <end position="52"/>
    </location>
</feature>
<keyword evidence="3" id="KW-1003">Cell membrane</keyword>
<evidence type="ECO:0000256" key="11">
    <source>
        <dbReference type="ARBA" id="ARBA00023098"/>
    </source>
</evidence>
<keyword evidence="14" id="KW-1208">Phospholipid metabolism</keyword>
<evidence type="ECO:0000256" key="14">
    <source>
        <dbReference type="ARBA" id="ARBA00023264"/>
    </source>
</evidence>
<comment type="subcellular location">
    <subcellularLocation>
        <location evidence="1">Cell membrane</location>
        <topology evidence="1">Multi-pass membrane protein</topology>
    </subcellularLocation>
</comment>
<evidence type="ECO:0000256" key="10">
    <source>
        <dbReference type="ARBA" id="ARBA00022989"/>
    </source>
</evidence>
<dbReference type="Proteomes" id="UP000198647">
    <property type="component" value="Unassembled WGS sequence"/>
</dbReference>
<dbReference type="PANTHER" id="PTHR34299:SF1">
    <property type="entry name" value="DIACYLGLYCEROL KINASE"/>
    <property type="match status" value="1"/>
</dbReference>
<dbReference type="InterPro" id="IPR033717">
    <property type="entry name" value="UDPK"/>
</dbReference>
<accession>A0A1H3DR46</accession>